<name>J1GRU1_9ACTO</name>
<dbReference type="PATRIC" id="fig|1125718.3.peg.2931"/>
<dbReference type="Proteomes" id="UP000002941">
    <property type="component" value="Unassembled WGS sequence"/>
</dbReference>
<organism evidence="1 2">
    <name type="scientific">Actinomyces massiliensis F0489</name>
    <dbReference type="NCBI Taxonomy" id="1125718"/>
    <lineage>
        <taxon>Bacteria</taxon>
        <taxon>Bacillati</taxon>
        <taxon>Actinomycetota</taxon>
        <taxon>Actinomycetes</taxon>
        <taxon>Actinomycetales</taxon>
        <taxon>Actinomycetaceae</taxon>
        <taxon>Actinomyces</taxon>
    </lineage>
</organism>
<comment type="caution">
    <text evidence="1">The sequence shown here is derived from an EMBL/GenBank/DDBJ whole genome shotgun (WGS) entry which is preliminary data.</text>
</comment>
<dbReference type="EMBL" id="AKFT01000226">
    <property type="protein sequence ID" value="EJF35685.1"/>
    <property type="molecule type" value="Genomic_DNA"/>
</dbReference>
<protein>
    <submittedName>
        <fullName evidence="1">Uncharacterized protein</fullName>
    </submittedName>
</protein>
<keyword evidence="2" id="KW-1185">Reference proteome</keyword>
<proteinExistence type="predicted"/>
<evidence type="ECO:0000313" key="2">
    <source>
        <dbReference type="Proteomes" id="UP000002941"/>
    </source>
</evidence>
<sequence length="41" mass="4610">MFRCGARLPRETTARRGAVRKGGWFEHPGVAAVKQSRRLSL</sequence>
<accession>J1GRU1</accession>
<dbReference type="AlphaFoldDB" id="J1GRU1"/>
<evidence type="ECO:0000313" key="1">
    <source>
        <dbReference type="EMBL" id="EJF35685.1"/>
    </source>
</evidence>
<gene>
    <name evidence="1" type="ORF">HMPREF1318_1279</name>
</gene>
<reference evidence="1 2" key="1">
    <citation type="submission" date="2012-05" db="EMBL/GenBank/DDBJ databases">
        <authorList>
            <person name="Harkins D.M."/>
            <person name="Madupu R."/>
            <person name="Durkin A.S."/>
            <person name="Torralba M."/>
            <person name="Methe B."/>
            <person name="Sutton G.G."/>
            <person name="Nelson K.E."/>
        </authorList>
    </citation>
    <scope>NUCLEOTIDE SEQUENCE [LARGE SCALE GENOMIC DNA]</scope>
    <source>
        <strain evidence="1 2">F0489</strain>
    </source>
</reference>